<feature type="domain" description="F-box associated beta-propeller type 3" evidence="1">
    <location>
        <begin position="131"/>
        <end position="271"/>
    </location>
</feature>
<dbReference type="InterPro" id="IPR013187">
    <property type="entry name" value="F-box-assoc_dom_typ3"/>
</dbReference>
<reference evidence="2" key="1">
    <citation type="submission" date="2020-05" db="EMBL/GenBank/DDBJ databases">
        <title>WGS assembly of Panicum virgatum.</title>
        <authorList>
            <person name="Lovell J.T."/>
            <person name="Jenkins J."/>
            <person name="Shu S."/>
            <person name="Juenger T.E."/>
            <person name="Schmutz J."/>
        </authorList>
    </citation>
    <scope>NUCLEOTIDE SEQUENCE</scope>
    <source>
        <strain evidence="2">AP13</strain>
    </source>
</reference>
<dbReference type="Proteomes" id="UP000823388">
    <property type="component" value="Chromosome 3N"/>
</dbReference>
<proteinExistence type="predicted"/>
<evidence type="ECO:0000313" key="2">
    <source>
        <dbReference type="EMBL" id="KAG2617251.1"/>
    </source>
</evidence>
<accession>A0A8T0TZA8</accession>
<sequence length="375" mass="42310">MGLKTANRRKRKRVQQQTVSELLDEIVLEMGCLKQQQDPTSFLITPQVLLEPGTIEDSFAKPFSTNVRFYRWNLRRGSSSTASLLYRRHFPAGEFGPVSELAHCDGLVLLPTNTKTYSRRNRLPHDKWCLPVGFGLDPSTGRYKTSSGYDPTGMVLAMGMEVFTIGAGDGSWRETSADPPYPVFRAQTGKHYEGHLFYFINKNNQRQPPQGRGLLRFSLQDETFGVTPFPSNMDPTLEDHDIHVNELDGELSVSYLSEHSRQVVIWMTRDVLNPKRDCRCVINGLDECFPVASLSSKASLAGDGILFRYGRGIREDEIFDVNDLRYLGPGEDTLGRAWEIVCWYDVISYTESLVPITQKRPAQSSCPPSSSEVQL</sequence>
<dbReference type="EMBL" id="CM029042">
    <property type="protein sequence ID" value="KAG2617251.1"/>
    <property type="molecule type" value="Genomic_DNA"/>
</dbReference>
<evidence type="ECO:0000313" key="3">
    <source>
        <dbReference type="Proteomes" id="UP000823388"/>
    </source>
</evidence>
<dbReference type="Pfam" id="PF08268">
    <property type="entry name" value="FBA_3"/>
    <property type="match status" value="1"/>
</dbReference>
<protein>
    <recommendedName>
        <fullName evidence="1">F-box associated beta-propeller type 3 domain-containing protein</fullName>
    </recommendedName>
</protein>
<evidence type="ECO:0000259" key="1">
    <source>
        <dbReference type="Pfam" id="PF08268"/>
    </source>
</evidence>
<keyword evidence="3" id="KW-1185">Reference proteome</keyword>
<dbReference type="AlphaFoldDB" id="A0A8T0TZA8"/>
<organism evidence="2 3">
    <name type="scientific">Panicum virgatum</name>
    <name type="common">Blackwell switchgrass</name>
    <dbReference type="NCBI Taxonomy" id="38727"/>
    <lineage>
        <taxon>Eukaryota</taxon>
        <taxon>Viridiplantae</taxon>
        <taxon>Streptophyta</taxon>
        <taxon>Embryophyta</taxon>
        <taxon>Tracheophyta</taxon>
        <taxon>Spermatophyta</taxon>
        <taxon>Magnoliopsida</taxon>
        <taxon>Liliopsida</taxon>
        <taxon>Poales</taxon>
        <taxon>Poaceae</taxon>
        <taxon>PACMAD clade</taxon>
        <taxon>Panicoideae</taxon>
        <taxon>Panicodae</taxon>
        <taxon>Paniceae</taxon>
        <taxon>Panicinae</taxon>
        <taxon>Panicum</taxon>
        <taxon>Panicum sect. Hiantes</taxon>
    </lineage>
</organism>
<name>A0A8T0TZA8_PANVG</name>
<comment type="caution">
    <text evidence="2">The sequence shown here is derived from an EMBL/GenBank/DDBJ whole genome shotgun (WGS) entry which is preliminary data.</text>
</comment>
<gene>
    <name evidence="2" type="ORF">PVAP13_3NG179448</name>
</gene>